<keyword evidence="2" id="KW-1185">Reference proteome</keyword>
<organism evidence="1 2">
    <name type="scientific">Portunus trituberculatus</name>
    <name type="common">Swimming crab</name>
    <name type="synonym">Neptunus trituberculatus</name>
    <dbReference type="NCBI Taxonomy" id="210409"/>
    <lineage>
        <taxon>Eukaryota</taxon>
        <taxon>Metazoa</taxon>
        <taxon>Ecdysozoa</taxon>
        <taxon>Arthropoda</taxon>
        <taxon>Crustacea</taxon>
        <taxon>Multicrustacea</taxon>
        <taxon>Malacostraca</taxon>
        <taxon>Eumalacostraca</taxon>
        <taxon>Eucarida</taxon>
        <taxon>Decapoda</taxon>
        <taxon>Pleocyemata</taxon>
        <taxon>Brachyura</taxon>
        <taxon>Eubrachyura</taxon>
        <taxon>Portunoidea</taxon>
        <taxon>Portunidae</taxon>
        <taxon>Portuninae</taxon>
        <taxon>Portunus</taxon>
    </lineage>
</organism>
<gene>
    <name evidence="1" type="ORF">E2C01_002187</name>
</gene>
<dbReference type="Proteomes" id="UP000324222">
    <property type="component" value="Unassembled WGS sequence"/>
</dbReference>
<comment type="caution">
    <text evidence="1">The sequence shown here is derived from an EMBL/GenBank/DDBJ whole genome shotgun (WGS) entry which is preliminary data.</text>
</comment>
<sequence length="165" mass="18104">MDVLELKLTVIGQHGDSPDLRLALIGLKITKRGRGGRTLGQNDATSPSLLHPRPHPDRVPLPVHVLARVVVFNLFRWPVCIGLVCRLWRILKNVAPGRGGGNPRHSTRLPAPLKIVIVTRGRKRGGDIIMCCRCMRRLGTKFGLGTTRRQLNPANPDGASAIGKR</sequence>
<evidence type="ECO:0000313" key="2">
    <source>
        <dbReference type="Proteomes" id="UP000324222"/>
    </source>
</evidence>
<reference evidence="1 2" key="1">
    <citation type="submission" date="2019-05" db="EMBL/GenBank/DDBJ databases">
        <title>Another draft genome of Portunus trituberculatus and its Hox gene families provides insights of decapod evolution.</title>
        <authorList>
            <person name="Jeong J.-H."/>
            <person name="Song I."/>
            <person name="Kim S."/>
            <person name="Choi T."/>
            <person name="Kim D."/>
            <person name="Ryu S."/>
            <person name="Kim W."/>
        </authorList>
    </citation>
    <scope>NUCLEOTIDE SEQUENCE [LARGE SCALE GENOMIC DNA]</scope>
    <source>
        <tissue evidence="1">Muscle</tissue>
    </source>
</reference>
<accession>A0A5B7CIR0</accession>
<protein>
    <submittedName>
        <fullName evidence="1">Uncharacterized protein</fullName>
    </submittedName>
</protein>
<name>A0A5B7CIR0_PORTR</name>
<evidence type="ECO:0000313" key="1">
    <source>
        <dbReference type="EMBL" id="MPC09572.1"/>
    </source>
</evidence>
<proteinExistence type="predicted"/>
<dbReference type="EMBL" id="VSRR010000075">
    <property type="protein sequence ID" value="MPC09572.1"/>
    <property type="molecule type" value="Genomic_DNA"/>
</dbReference>
<dbReference type="AlphaFoldDB" id="A0A5B7CIR0"/>